<dbReference type="EMBL" id="JAARVD010000006">
    <property type="protein sequence ID" value="MBC1797480.1"/>
    <property type="molecule type" value="Genomic_DNA"/>
</dbReference>
<dbReference type="Proteomes" id="UP000543005">
    <property type="component" value="Unassembled WGS sequence"/>
</dbReference>
<dbReference type="Proteomes" id="UP000546806">
    <property type="component" value="Unassembled WGS sequence"/>
</dbReference>
<evidence type="ECO:0000313" key="38">
    <source>
        <dbReference type="Proteomes" id="UP000585696"/>
    </source>
</evidence>
<dbReference type="STRING" id="1552123.EP57_13905"/>
<dbReference type="Proteomes" id="UP000586951">
    <property type="component" value="Unassembled WGS sequence"/>
</dbReference>
<evidence type="ECO:0000313" key="34">
    <source>
        <dbReference type="Proteomes" id="UP000550367"/>
    </source>
</evidence>
<dbReference type="eggNOG" id="ENOG5033KJ3">
    <property type="taxonomic scope" value="Bacteria"/>
</dbReference>
<dbReference type="EMBL" id="JAARZA010000005">
    <property type="protein sequence ID" value="MBC2241436.1"/>
    <property type="molecule type" value="Genomic_DNA"/>
</dbReference>
<dbReference type="EMBL" id="JAAROL010000004">
    <property type="protein sequence ID" value="MBC1332702.1"/>
    <property type="molecule type" value="Genomic_DNA"/>
</dbReference>
<dbReference type="Proteomes" id="UP000539064">
    <property type="component" value="Unassembled WGS sequence"/>
</dbReference>
<evidence type="ECO:0000313" key="24">
    <source>
        <dbReference type="Proteomes" id="UP000539064"/>
    </source>
</evidence>
<name>A0A099W236_9LIST</name>
<evidence type="ECO:0000313" key="12">
    <source>
        <dbReference type="EMBL" id="MBC2005285.1"/>
    </source>
</evidence>
<dbReference type="EMBL" id="JAARZS010000017">
    <property type="protein sequence ID" value="MBC2284319.1"/>
    <property type="molecule type" value="Genomic_DNA"/>
</dbReference>
<dbReference type="EMBL" id="JAARRU010000007">
    <property type="protein sequence ID" value="MBC1566915.1"/>
    <property type="molecule type" value="Genomic_DNA"/>
</dbReference>
<dbReference type="Proteomes" id="UP000532866">
    <property type="component" value="Unassembled WGS sequence"/>
</dbReference>
<dbReference type="InterPro" id="IPR015068">
    <property type="entry name" value="DUF1877"/>
</dbReference>
<dbReference type="EMBL" id="JAARWW010000009">
    <property type="protein sequence ID" value="MBC2005285.1"/>
    <property type="molecule type" value="Genomic_DNA"/>
</dbReference>
<dbReference type="Gene3D" id="3.40.1760.10">
    <property type="entry name" value="YfbM-like super family"/>
    <property type="match status" value="1"/>
</dbReference>
<evidence type="ECO:0000313" key="22">
    <source>
        <dbReference type="Proteomes" id="UP000529446"/>
    </source>
</evidence>
<protein>
    <submittedName>
        <fullName evidence="2">DUF1877 family protein</fullName>
    </submittedName>
</protein>
<dbReference type="Proteomes" id="UP000029844">
    <property type="component" value="Unassembled WGS sequence"/>
</dbReference>
<evidence type="ECO:0000313" key="19">
    <source>
        <dbReference type="EMBL" id="MBC2311794.1"/>
    </source>
</evidence>
<dbReference type="GeneID" id="58718434"/>
<dbReference type="EMBL" id="JAAROV010000004">
    <property type="protein sequence ID" value="MBC1317706.1"/>
    <property type="molecule type" value="Genomic_DNA"/>
</dbReference>
<evidence type="ECO:0000313" key="25">
    <source>
        <dbReference type="Proteomes" id="UP000541735"/>
    </source>
</evidence>
<evidence type="ECO:0000313" key="35">
    <source>
        <dbReference type="Proteomes" id="UP000553016"/>
    </source>
</evidence>
<dbReference type="EMBL" id="JAARSH010000005">
    <property type="protein sequence ID" value="MBC1616469.1"/>
    <property type="molecule type" value="Genomic_DNA"/>
</dbReference>
<evidence type="ECO:0000313" key="7">
    <source>
        <dbReference type="EMBL" id="MBC1566915.1"/>
    </source>
</evidence>
<evidence type="ECO:0000313" key="15">
    <source>
        <dbReference type="EMBL" id="MBC2241436.1"/>
    </source>
</evidence>
<evidence type="ECO:0000313" key="32">
    <source>
        <dbReference type="Proteomes" id="UP000547643"/>
    </source>
</evidence>
<dbReference type="EMBL" id="JAARRW010000005">
    <property type="protein sequence ID" value="MBC1563008.1"/>
    <property type="molecule type" value="Genomic_DNA"/>
</dbReference>
<sequence length="154" mass="18262">MKRHGYYYYIDEPGMREIKAGDESVFTMPMLLSLDEYWEVLHYIFCGKKHNGAAPWGYIVPLRAENYIRDALATVHFIYPEQVRMAKDALFSISEEQFTAMYNFKELKKSGLYGINWRTKKERFDKDLLLNFHGLRAFFNKVAQSNDCIIFYIV</sequence>
<dbReference type="EMBL" id="JAARXI010000005">
    <property type="protein sequence ID" value="MBC2117142.1"/>
    <property type="molecule type" value="Genomic_DNA"/>
</dbReference>
<reference evidence="22 23" key="2">
    <citation type="submission" date="2020-03" db="EMBL/GenBank/DDBJ databases">
        <title>Soil Listeria distribution.</title>
        <authorList>
            <person name="Liao J."/>
            <person name="Wiedmann M."/>
        </authorList>
    </citation>
    <scope>NUCLEOTIDE SEQUENCE [LARGE SCALE GENOMIC DNA]</scope>
    <source>
        <strain evidence="19 36">FSL L7-0039</strain>
        <strain evidence="18 27">FSL L7-0051</strain>
        <strain evidence="17 38">FSL L7-0054</strain>
        <strain evidence="15 35">FSL L7-0149</strain>
        <strain evidence="16 34">FSL L7-0153</strain>
        <strain evidence="14 25">FSL L7-0259</strain>
        <strain evidence="13 22">FSL L7-0360</strain>
        <strain evidence="12 31">FSL L7-0435</strain>
        <strain evidence="10 24">FSL L7-0978</strain>
        <strain evidence="11 33">FSL L7-0990</strain>
        <strain evidence="9 32">FSL L7-1017</strain>
        <strain evidence="8 37">FSL L7-1299</strain>
        <strain evidence="6 26">FSL L7-1387</strain>
        <strain evidence="7 39">FSL L7-1427</strain>
        <strain evidence="5 29">FSL L7-1658</strain>
        <strain evidence="4 40">FSL L7-1681</strain>
        <strain evidence="2 28">FSL L7-1816</strain>
        <strain evidence="3 23">FSL L7-1833</strain>
        <strain evidence="20 30">FSL L7-1850</strain>
    </source>
</reference>
<dbReference type="EMBL" id="JAARMV010000006">
    <property type="protein sequence ID" value="MBC2373525.1"/>
    <property type="molecule type" value="Genomic_DNA"/>
</dbReference>
<evidence type="ECO:0000313" key="18">
    <source>
        <dbReference type="EMBL" id="MBC2292719.1"/>
    </source>
</evidence>
<dbReference type="Proteomes" id="UP000565628">
    <property type="component" value="Unassembled WGS sequence"/>
</dbReference>
<dbReference type="Pfam" id="PF08974">
    <property type="entry name" value="DUF1877"/>
    <property type="match status" value="1"/>
</dbReference>
<dbReference type="Proteomes" id="UP000574104">
    <property type="component" value="Unassembled WGS sequence"/>
</dbReference>
<evidence type="ECO:0000313" key="30">
    <source>
        <dbReference type="Proteomes" id="UP000546244"/>
    </source>
</evidence>
<dbReference type="Proteomes" id="UP000546244">
    <property type="component" value="Unassembled WGS sequence"/>
</dbReference>
<evidence type="ECO:0000313" key="20">
    <source>
        <dbReference type="EMBL" id="MBC2373525.1"/>
    </source>
</evidence>
<dbReference type="EMBL" id="JAARPL010000015">
    <property type="protein sequence ID" value="MBC1373687.1"/>
    <property type="molecule type" value="Genomic_DNA"/>
</dbReference>
<evidence type="ECO:0000313" key="13">
    <source>
        <dbReference type="EMBL" id="MBC2117142.1"/>
    </source>
</evidence>
<evidence type="ECO:0000313" key="3">
    <source>
        <dbReference type="EMBL" id="MBC1332702.1"/>
    </source>
</evidence>
<dbReference type="EMBL" id="JAARUV010000008">
    <property type="protein sequence ID" value="MBC1780341.1"/>
    <property type="molecule type" value="Genomic_DNA"/>
</dbReference>
<evidence type="ECO:0000313" key="14">
    <source>
        <dbReference type="EMBL" id="MBC2178139.1"/>
    </source>
</evidence>
<dbReference type="RefSeq" id="WP_036087517.1">
    <property type="nucleotide sequence ID" value="NZ_CBCSHQ010000003.1"/>
</dbReference>
<evidence type="ECO:0000313" key="17">
    <source>
        <dbReference type="EMBL" id="MBC2284319.1"/>
    </source>
</evidence>
<evidence type="ECO:0000313" key="36">
    <source>
        <dbReference type="Proteomes" id="UP000565628"/>
    </source>
</evidence>
<dbReference type="Proteomes" id="UP000585696">
    <property type="component" value="Unassembled WGS sequence"/>
</dbReference>
<evidence type="ECO:0000313" key="23">
    <source>
        <dbReference type="Proteomes" id="UP000532866"/>
    </source>
</evidence>
<evidence type="ECO:0000313" key="29">
    <source>
        <dbReference type="Proteomes" id="UP000544413"/>
    </source>
</evidence>
<evidence type="ECO:0000313" key="33">
    <source>
        <dbReference type="Proteomes" id="UP000548082"/>
    </source>
</evidence>
<dbReference type="EMBL" id="JAARVG010000002">
    <property type="protein sequence ID" value="MBC1792206.1"/>
    <property type="molecule type" value="Genomic_DNA"/>
</dbReference>
<evidence type="ECO:0000313" key="16">
    <source>
        <dbReference type="EMBL" id="MBC2244600.1"/>
    </source>
</evidence>
<dbReference type="EMBL" id="JAARYD010000010">
    <property type="protein sequence ID" value="MBC2178139.1"/>
    <property type="molecule type" value="Genomic_DNA"/>
</dbReference>
<dbReference type="Proteomes" id="UP000529446">
    <property type="component" value="Unassembled WGS sequence"/>
</dbReference>
<evidence type="ECO:0000313" key="28">
    <source>
        <dbReference type="Proteomes" id="UP000543379"/>
    </source>
</evidence>
<evidence type="ECO:0000313" key="40">
    <source>
        <dbReference type="Proteomes" id="UP000591929"/>
    </source>
</evidence>
<dbReference type="InterPro" id="IPR035944">
    <property type="entry name" value="YfbM-like_sf"/>
</dbReference>
<evidence type="ECO:0000313" key="4">
    <source>
        <dbReference type="EMBL" id="MBC1373687.1"/>
    </source>
</evidence>
<dbReference type="Proteomes" id="UP000543379">
    <property type="component" value="Unassembled WGS sequence"/>
</dbReference>
<evidence type="ECO:0000313" key="1">
    <source>
        <dbReference type="EMBL" id="KGL39022.1"/>
    </source>
</evidence>
<dbReference type="Proteomes" id="UP000544413">
    <property type="component" value="Unassembled WGS sequence"/>
</dbReference>
<dbReference type="EMBL" id="JAARYY010000005">
    <property type="protein sequence ID" value="MBC2244600.1"/>
    <property type="molecule type" value="Genomic_DNA"/>
</dbReference>
<dbReference type="Proteomes" id="UP000541955">
    <property type="component" value="Unassembled WGS sequence"/>
</dbReference>
<evidence type="ECO:0000313" key="5">
    <source>
        <dbReference type="EMBL" id="MBC1401400.1"/>
    </source>
</evidence>
<evidence type="ECO:0000313" key="26">
    <source>
        <dbReference type="Proteomes" id="UP000541955"/>
    </source>
</evidence>
<dbReference type="EMBL" id="JAARPT010000003">
    <property type="protein sequence ID" value="MBC1401400.1"/>
    <property type="molecule type" value="Genomic_DNA"/>
</dbReference>
<evidence type="ECO:0000313" key="21">
    <source>
        <dbReference type="Proteomes" id="UP000029844"/>
    </source>
</evidence>
<dbReference type="EMBL" id="JAARZT010000009">
    <property type="protein sequence ID" value="MBC2292719.1"/>
    <property type="molecule type" value="Genomic_DNA"/>
</dbReference>
<dbReference type="Proteomes" id="UP000547643">
    <property type="component" value="Unassembled WGS sequence"/>
</dbReference>
<gene>
    <name evidence="1" type="ORF">EP57_13905</name>
    <name evidence="3" type="ORF">HB759_12210</name>
    <name evidence="2" type="ORF">HB811_13060</name>
    <name evidence="5" type="ORF">HB836_07275</name>
    <name evidence="4" type="ORF">HB847_15140</name>
    <name evidence="6" type="ORF">HB902_13075</name>
    <name evidence="8" type="ORF">HB904_09735</name>
    <name evidence="7" type="ORF">HB907_16015</name>
    <name evidence="20" type="ORF">HBP98_16050</name>
    <name evidence="9" type="ORF">HCA46_15960</name>
    <name evidence="10" type="ORF">HCA52_02155</name>
    <name evidence="11" type="ORF">HCA55_12145</name>
    <name evidence="12" type="ORF">HCA78_16030</name>
    <name evidence="13" type="ORF">HCB06_11000</name>
    <name evidence="16" type="ORF">HCB25_11025</name>
    <name evidence="14" type="ORF">HCB27_16040</name>
    <name evidence="15" type="ORF">HCB35_13240</name>
    <name evidence="17" type="ORF">HCB69_08010</name>
    <name evidence="18" type="ORF">HCC36_05680</name>
    <name evidence="19" type="ORF">HCJ81_12940</name>
</gene>
<evidence type="ECO:0000313" key="11">
    <source>
        <dbReference type="EMBL" id="MBC1797480.1"/>
    </source>
</evidence>
<evidence type="ECO:0000313" key="9">
    <source>
        <dbReference type="EMBL" id="MBC1780341.1"/>
    </source>
</evidence>
<reference evidence="1 21" key="1">
    <citation type="submission" date="2014-05" db="EMBL/GenBank/DDBJ databases">
        <title>Novel Listeriaceae from food processing environments.</title>
        <authorList>
            <person name="den Bakker H.C."/>
        </authorList>
    </citation>
    <scope>NUCLEOTIDE SEQUENCE [LARGE SCALE GENOMIC DNA]</scope>
    <source>
        <strain evidence="1 21">FSL A5-0281</strain>
    </source>
</reference>
<accession>A0A099W236</accession>
<dbReference type="Proteomes" id="UP000541735">
    <property type="component" value="Unassembled WGS sequence"/>
</dbReference>
<dbReference type="AlphaFoldDB" id="A0A099W236"/>
<keyword evidence="21" id="KW-1185">Reference proteome</keyword>
<evidence type="ECO:0000313" key="31">
    <source>
        <dbReference type="Proteomes" id="UP000546806"/>
    </source>
</evidence>
<proteinExistence type="predicted"/>
<dbReference type="Proteomes" id="UP000553016">
    <property type="component" value="Unassembled WGS sequence"/>
</dbReference>
<organism evidence="1 21">
    <name type="scientific">Listeria booriae</name>
    <dbReference type="NCBI Taxonomy" id="1552123"/>
    <lineage>
        <taxon>Bacteria</taxon>
        <taxon>Bacillati</taxon>
        <taxon>Bacillota</taxon>
        <taxon>Bacilli</taxon>
        <taxon>Bacillales</taxon>
        <taxon>Listeriaceae</taxon>
        <taxon>Listeria</taxon>
    </lineage>
</organism>
<evidence type="ECO:0000313" key="37">
    <source>
        <dbReference type="Proteomes" id="UP000574104"/>
    </source>
</evidence>
<evidence type="ECO:0000313" key="27">
    <source>
        <dbReference type="Proteomes" id="UP000543005"/>
    </source>
</evidence>
<evidence type="ECO:0000313" key="6">
    <source>
        <dbReference type="EMBL" id="MBC1563008.1"/>
    </source>
</evidence>
<dbReference type="OrthoDB" id="289289at2"/>
<dbReference type="EMBL" id="JAASWV010000019">
    <property type="protein sequence ID" value="MBC2311794.1"/>
    <property type="molecule type" value="Genomic_DNA"/>
</dbReference>
<dbReference type="SUPFAM" id="SSF111069">
    <property type="entry name" value="Hypothetical protein yfbM"/>
    <property type="match status" value="1"/>
</dbReference>
<evidence type="ECO:0000313" key="2">
    <source>
        <dbReference type="EMBL" id="MBC1317706.1"/>
    </source>
</evidence>
<dbReference type="Proteomes" id="UP000550367">
    <property type="component" value="Unassembled WGS sequence"/>
</dbReference>
<evidence type="ECO:0000313" key="10">
    <source>
        <dbReference type="EMBL" id="MBC1792206.1"/>
    </source>
</evidence>
<comment type="caution">
    <text evidence="1">The sequence shown here is derived from an EMBL/GenBank/DDBJ whole genome shotgun (WGS) entry which is preliminary data.</text>
</comment>
<dbReference type="EMBL" id="JNFA01000028">
    <property type="protein sequence ID" value="KGL39022.1"/>
    <property type="molecule type" value="Genomic_DNA"/>
</dbReference>
<dbReference type="Proteomes" id="UP000548082">
    <property type="component" value="Unassembled WGS sequence"/>
</dbReference>
<evidence type="ECO:0000313" key="39">
    <source>
        <dbReference type="Proteomes" id="UP000586951"/>
    </source>
</evidence>
<dbReference type="Proteomes" id="UP000591929">
    <property type="component" value="Unassembled WGS sequence"/>
</dbReference>
<evidence type="ECO:0000313" key="8">
    <source>
        <dbReference type="EMBL" id="MBC1616469.1"/>
    </source>
</evidence>